<name>A0A1L7XBI2_9HELO</name>
<evidence type="ECO:0000313" key="2">
    <source>
        <dbReference type="Proteomes" id="UP000184330"/>
    </source>
</evidence>
<keyword evidence="2" id="KW-1185">Reference proteome</keyword>
<evidence type="ECO:0000313" key="1">
    <source>
        <dbReference type="EMBL" id="CZR62327.1"/>
    </source>
</evidence>
<proteinExistence type="predicted"/>
<reference evidence="1 2" key="1">
    <citation type="submission" date="2016-03" db="EMBL/GenBank/DDBJ databases">
        <authorList>
            <person name="Ploux O."/>
        </authorList>
    </citation>
    <scope>NUCLEOTIDE SEQUENCE [LARGE SCALE GENOMIC DNA]</scope>
    <source>
        <strain evidence="1 2">UAMH 11012</strain>
    </source>
</reference>
<dbReference type="EMBL" id="FJOG01000020">
    <property type="protein sequence ID" value="CZR62327.1"/>
    <property type="molecule type" value="Genomic_DNA"/>
</dbReference>
<accession>A0A1L7XBI2</accession>
<dbReference type="OrthoDB" id="4611802at2759"/>
<dbReference type="Proteomes" id="UP000184330">
    <property type="component" value="Unassembled WGS sequence"/>
</dbReference>
<protein>
    <recommendedName>
        <fullName evidence="3">Carbohydrate-binding module family 19 domain-containing protein</fullName>
    </recommendedName>
</protein>
<evidence type="ECO:0008006" key="3">
    <source>
        <dbReference type="Google" id="ProtNLM"/>
    </source>
</evidence>
<dbReference type="AlphaFoldDB" id="A0A1L7XBI2"/>
<gene>
    <name evidence="1" type="ORF">PAC_12224</name>
</gene>
<organism evidence="1 2">
    <name type="scientific">Phialocephala subalpina</name>
    <dbReference type="NCBI Taxonomy" id="576137"/>
    <lineage>
        <taxon>Eukaryota</taxon>
        <taxon>Fungi</taxon>
        <taxon>Dikarya</taxon>
        <taxon>Ascomycota</taxon>
        <taxon>Pezizomycotina</taxon>
        <taxon>Leotiomycetes</taxon>
        <taxon>Helotiales</taxon>
        <taxon>Mollisiaceae</taxon>
        <taxon>Phialocephala</taxon>
        <taxon>Phialocephala fortinii species complex</taxon>
    </lineage>
</organism>
<sequence>MIVYTTFLSATYASPVASVLDERQACVPGTYSCSGDIVDIVVCDHGGRWITAALCGPNSFCHFINGIPFCS</sequence>